<comment type="caution">
    <text evidence="1">The sequence shown here is derived from an EMBL/GenBank/DDBJ whole genome shotgun (WGS) entry which is preliminary data.</text>
</comment>
<dbReference type="Pfam" id="PF02992">
    <property type="entry name" value="Transposase_21"/>
    <property type="match status" value="1"/>
</dbReference>
<gene>
    <name evidence="1" type="ORF">Dsin_006041</name>
</gene>
<protein>
    <recommendedName>
        <fullName evidence="3">Transposase</fullName>
    </recommendedName>
</protein>
<name>A0AAE0EFH2_9ROSI</name>
<evidence type="ECO:0000313" key="2">
    <source>
        <dbReference type="Proteomes" id="UP001281410"/>
    </source>
</evidence>
<sequence>MFGIAKRAKDLRWHGFHKSEDGKMRHLVDSLAWSAINRKLPYFASDPRNIRFGIATDGFNPYQDLSSRYICWPAILAVYNFLPLFCMSKESSMLILLIPGPKQPGNDIDIFLVPLIEDLKDLWTIGIYAYDAYNDSTFNLKAILMWTINDFSAYGNMSGWPRKGRYACPVCRENTCSKWLPHSRKFLYMGHTLFLAMDHPFLIKLVWFNGKHEKVANRSYVLVKRFTRK</sequence>
<reference evidence="1" key="1">
    <citation type="journal article" date="2023" name="Plant J.">
        <title>Genome sequences and population genomics provide insights into the demographic history, inbreeding, and mutation load of two 'living fossil' tree species of Dipteronia.</title>
        <authorList>
            <person name="Feng Y."/>
            <person name="Comes H.P."/>
            <person name="Chen J."/>
            <person name="Zhu S."/>
            <person name="Lu R."/>
            <person name="Zhang X."/>
            <person name="Li P."/>
            <person name="Qiu J."/>
            <person name="Olsen K.M."/>
            <person name="Qiu Y."/>
        </authorList>
    </citation>
    <scope>NUCLEOTIDE SEQUENCE</scope>
    <source>
        <strain evidence="1">NBL</strain>
    </source>
</reference>
<proteinExistence type="predicted"/>
<evidence type="ECO:0000313" key="1">
    <source>
        <dbReference type="EMBL" id="KAK3226179.1"/>
    </source>
</evidence>
<dbReference type="AlphaFoldDB" id="A0AAE0EFH2"/>
<dbReference type="EMBL" id="JANJYJ010000002">
    <property type="protein sequence ID" value="KAK3226179.1"/>
    <property type="molecule type" value="Genomic_DNA"/>
</dbReference>
<accession>A0AAE0EFH2</accession>
<evidence type="ECO:0008006" key="3">
    <source>
        <dbReference type="Google" id="ProtNLM"/>
    </source>
</evidence>
<dbReference type="PANTHER" id="PTHR10775">
    <property type="entry name" value="OS08G0208400 PROTEIN"/>
    <property type="match status" value="1"/>
</dbReference>
<dbReference type="Proteomes" id="UP001281410">
    <property type="component" value="Unassembled WGS sequence"/>
</dbReference>
<organism evidence="1 2">
    <name type="scientific">Dipteronia sinensis</name>
    <dbReference type="NCBI Taxonomy" id="43782"/>
    <lineage>
        <taxon>Eukaryota</taxon>
        <taxon>Viridiplantae</taxon>
        <taxon>Streptophyta</taxon>
        <taxon>Embryophyta</taxon>
        <taxon>Tracheophyta</taxon>
        <taxon>Spermatophyta</taxon>
        <taxon>Magnoliopsida</taxon>
        <taxon>eudicotyledons</taxon>
        <taxon>Gunneridae</taxon>
        <taxon>Pentapetalae</taxon>
        <taxon>rosids</taxon>
        <taxon>malvids</taxon>
        <taxon>Sapindales</taxon>
        <taxon>Sapindaceae</taxon>
        <taxon>Hippocastanoideae</taxon>
        <taxon>Acereae</taxon>
        <taxon>Dipteronia</taxon>
    </lineage>
</organism>
<keyword evidence="2" id="KW-1185">Reference proteome</keyword>
<dbReference type="InterPro" id="IPR004242">
    <property type="entry name" value="Transposase_21"/>
</dbReference>
<dbReference type="PANTHER" id="PTHR10775:SF185">
    <property type="entry name" value="OS08G0208400 PROTEIN"/>
    <property type="match status" value="1"/>
</dbReference>